<evidence type="ECO:0000256" key="1">
    <source>
        <dbReference type="ARBA" id="ARBA00009625"/>
    </source>
</evidence>
<dbReference type="InterPro" id="IPR005129">
    <property type="entry name" value="GTPase_ArgK"/>
</dbReference>
<dbReference type="NCBIfam" id="TIGR00750">
    <property type="entry name" value="lao"/>
    <property type="match status" value="1"/>
</dbReference>
<evidence type="ECO:0000256" key="5">
    <source>
        <dbReference type="ARBA" id="ARBA00023186"/>
    </source>
</evidence>
<protein>
    <recommendedName>
        <fullName evidence="8">Methylmalonyl Co-A mutase-associated GTPase MeaB</fullName>
    </recommendedName>
</protein>
<dbReference type="PANTHER" id="PTHR43087">
    <property type="entry name" value="LYSINE/ARGININE/ORNITHINE TRANSPORT SYSTEM KINASE"/>
    <property type="match status" value="1"/>
</dbReference>
<dbReference type="InterPro" id="IPR027417">
    <property type="entry name" value="P-loop_NTPase"/>
</dbReference>
<dbReference type="STRING" id="1312852.EG19_04665"/>
<organism evidence="6 7">
    <name type="scientific">Thermoanaerobaculum aquaticum</name>
    <dbReference type="NCBI Taxonomy" id="1312852"/>
    <lineage>
        <taxon>Bacteria</taxon>
        <taxon>Pseudomonadati</taxon>
        <taxon>Acidobacteriota</taxon>
        <taxon>Thermoanaerobaculia</taxon>
        <taxon>Thermoanaerobaculales</taxon>
        <taxon>Thermoanaerobaculaceae</taxon>
        <taxon>Thermoanaerobaculum</taxon>
    </lineage>
</organism>
<name>A0A062XVT9_9BACT</name>
<dbReference type="SUPFAM" id="SSF52540">
    <property type="entry name" value="P-loop containing nucleoside triphosphate hydrolases"/>
    <property type="match status" value="1"/>
</dbReference>
<comment type="caution">
    <text evidence="6">The sequence shown here is derived from an EMBL/GenBank/DDBJ whole genome shotgun (WGS) entry which is preliminary data.</text>
</comment>
<keyword evidence="4" id="KW-0342">GTP-binding</keyword>
<sequence length="313" mass="33537">MAELEAVLRGVVAGSPRALGRALSWVENGHEAGRQLLRLLPRRQGWLPTVGFTGPPGAGKSTLIEQVGLRLQARGERVAVLAVDPSSPFSGGALLGDRLRMPRLVAAGGFVRSLATRGALGGLAAACADFLEVLRAAPFSWVLVETVGVGQDEVDVATVVDTVVLLQVPGLGDDVQLTKAGVMEIAHVFVVNKKDRPGAMDLARMLETLLPPPEADLWRPPVLPVAATTGEGVEALVTALEEHQRFLAARGQHRELSRQRAERRLSAILADLLVREIKVQTETWQQAVAAVAEGREDPLTVAEKLLQCQWGKR</sequence>
<evidence type="ECO:0000256" key="3">
    <source>
        <dbReference type="ARBA" id="ARBA00022801"/>
    </source>
</evidence>
<gene>
    <name evidence="6" type="ORF">EG19_04665</name>
</gene>
<comment type="similarity">
    <text evidence="1">Belongs to the SIMIBI class G3E GTPase family. ArgK/MeaB subfamily.</text>
</comment>
<dbReference type="RefSeq" id="WP_038049318.1">
    <property type="nucleotide sequence ID" value="NZ_JMFG01000020.1"/>
</dbReference>
<proteinExistence type="inferred from homology"/>
<dbReference type="Proteomes" id="UP000027284">
    <property type="component" value="Unassembled WGS sequence"/>
</dbReference>
<dbReference type="EMBL" id="JMFG01000020">
    <property type="protein sequence ID" value="KDA53504.1"/>
    <property type="molecule type" value="Genomic_DNA"/>
</dbReference>
<keyword evidence="3" id="KW-0378">Hydrolase</keyword>
<reference evidence="6 7" key="1">
    <citation type="submission" date="2014-04" db="EMBL/GenBank/DDBJ databases">
        <title>The Genome Sequence of Thermoanaerobaculum aquaticum MP-01, The First Cultivated Group 23 Acidobacterium.</title>
        <authorList>
            <person name="Stamps B.W."/>
            <person name="Losey N.A."/>
            <person name="Lawson P.A."/>
            <person name="Stevenson B.S."/>
        </authorList>
    </citation>
    <scope>NUCLEOTIDE SEQUENCE [LARGE SCALE GENOMIC DNA]</scope>
    <source>
        <strain evidence="6 7">MP-01</strain>
    </source>
</reference>
<evidence type="ECO:0000256" key="2">
    <source>
        <dbReference type="ARBA" id="ARBA00022741"/>
    </source>
</evidence>
<dbReference type="AlphaFoldDB" id="A0A062XVT9"/>
<dbReference type="GO" id="GO:0005525">
    <property type="term" value="F:GTP binding"/>
    <property type="evidence" value="ECO:0007669"/>
    <property type="project" value="UniProtKB-KW"/>
</dbReference>
<accession>A0A062XVT9</accession>
<evidence type="ECO:0000256" key="4">
    <source>
        <dbReference type="ARBA" id="ARBA00023134"/>
    </source>
</evidence>
<keyword evidence="7" id="KW-1185">Reference proteome</keyword>
<evidence type="ECO:0000313" key="6">
    <source>
        <dbReference type="EMBL" id="KDA53504.1"/>
    </source>
</evidence>
<dbReference type="InterPro" id="IPR052040">
    <property type="entry name" value="GTPase/Isobutyryl-CoA_mutase"/>
</dbReference>
<dbReference type="PANTHER" id="PTHR43087:SF1">
    <property type="entry name" value="LAO_AO TRANSPORT SYSTEM ATPASE"/>
    <property type="match status" value="1"/>
</dbReference>
<evidence type="ECO:0008006" key="8">
    <source>
        <dbReference type="Google" id="ProtNLM"/>
    </source>
</evidence>
<keyword evidence="2" id="KW-0547">Nucleotide-binding</keyword>
<dbReference type="GO" id="GO:0003924">
    <property type="term" value="F:GTPase activity"/>
    <property type="evidence" value="ECO:0007669"/>
    <property type="project" value="InterPro"/>
</dbReference>
<dbReference type="Pfam" id="PF03308">
    <property type="entry name" value="MeaB"/>
    <property type="match status" value="1"/>
</dbReference>
<dbReference type="Gene3D" id="3.40.50.300">
    <property type="entry name" value="P-loop containing nucleotide triphosphate hydrolases"/>
    <property type="match status" value="1"/>
</dbReference>
<evidence type="ECO:0000313" key="7">
    <source>
        <dbReference type="Proteomes" id="UP000027284"/>
    </source>
</evidence>
<keyword evidence="5" id="KW-0143">Chaperone</keyword>